<accession>A0ABX2TCY4</accession>
<sequence>MNYQFSCFGTLMDGDDEGLQLERILIMVRGMEQILKEFKAAFTLEIRDVRTNTIVFHSFHFVDRT</sequence>
<dbReference type="Proteomes" id="UP000584642">
    <property type="component" value="Unassembled WGS sequence"/>
</dbReference>
<comment type="caution">
    <text evidence="1">The sequence shown here is derived from an EMBL/GenBank/DDBJ whole genome shotgun (WGS) entry which is preliminary data.</text>
</comment>
<dbReference type="RefSeq" id="WP_180283949.1">
    <property type="nucleotide sequence ID" value="NZ_JABFDB010000016.1"/>
</dbReference>
<dbReference type="EMBL" id="JABFDB010000016">
    <property type="protein sequence ID" value="NYZ22170.1"/>
    <property type="molecule type" value="Genomic_DNA"/>
</dbReference>
<organism evidence="1 2">
    <name type="scientific">Azospirillum oleiclasticum</name>
    <dbReference type="NCBI Taxonomy" id="2735135"/>
    <lineage>
        <taxon>Bacteria</taxon>
        <taxon>Pseudomonadati</taxon>
        <taxon>Pseudomonadota</taxon>
        <taxon>Alphaproteobacteria</taxon>
        <taxon>Rhodospirillales</taxon>
        <taxon>Azospirillaceae</taxon>
        <taxon>Azospirillum</taxon>
    </lineage>
</organism>
<keyword evidence="2" id="KW-1185">Reference proteome</keyword>
<gene>
    <name evidence="1" type="ORF">HND93_20850</name>
</gene>
<name>A0ABX2TCY4_9PROT</name>
<proteinExistence type="predicted"/>
<protein>
    <submittedName>
        <fullName evidence="1">Uncharacterized protein</fullName>
    </submittedName>
</protein>
<evidence type="ECO:0000313" key="2">
    <source>
        <dbReference type="Proteomes" id="UP000584642"/>
    </source>
</evidence>
<evidence type="ECO:0000313" key="1">
    <source>
        <dbReference type="EMBL" id="NYZ22170.1"/>
    </source>
</evidence>
<reference evidence="1 2" key="1">
    <citation type="submission" date="2020-05" db="EMBL/GenBank/DDBJ databases">
        <title>Azospirillum oleiclasticum sp. nov, a nitrogen-fixing and heavy crude oil-emulsifying bacterium isolated from the crude oil of Yumen Oilfield.</title>
        <authorList>
            <person name="Wu D."/>
            <person name="Cai M."/>
            <person name="Zhang X."/>
        </authorList>
    </citation>
    <scope>NUCLEOTIDE SEQUENCE [LARGE SCALE GENOMIC DNA]</scope>
    <source>
        <strain evidence="1 2">ROY-1-1-2</strain>
    </source>
</reference>